<dbReference type="RefSeq" id="WP_010466002.1">
    <property type="nucleotide sequence ID" value="NZ_CP005961.1"/>
</dbReference>
<evidence type="ECO:0000256" key="4">
    <source>
        <dbReference type="ARBA" id="ARBA00037345"/>
    </source>
</evidence>
<evidence type="ECO:0000259" key="5">
    <source>
        <dbReference type="PROSITE" id="PS01124"/>
    </source>
</evidence>
<dbReference type="Proteomes" id="UP000026913">
    <property type="component" value="Plasmid unnamed"/>
</dbReference>
<keyword evidence="3" id="KW-0804">Transcription</keyword>
<dbReference type="Gene3D" id="1.10.10.60">
    <property type="entry name" value="Homeodomain-like"/>
    <property type="match status" value="1"/>
</dbReference>
<dbReference type="InterPro" id="IPR018060">
    <property type="entry name" value="HTH_AraC"/>
</dbReference>
<dbReference type="InterPro" id="IPR009057">
    <property type="entry name" value="Homeodomain-like_sf"/>
</dbReference>
<dbReference type="PROSITE" id="PS01124">
    <property type="entry name" value="HTH_ARAC_FAMILY_2"/>
    <property type="match status" value="1"/>
</dbReference>
<evidence type="ECO:0000256" key="3">
    <source>
        <dbReference type="ARBA" id="ARBA00023163"/>
    </source>
</evidence>
<evidence type="ECO:0000313" key="7">
    <source>
        <dbReference type="Proteomes" id="UP000026913"/>
    </source>
</evidence>
<sequence length="248" mass="27083">MKSSSSTDTVRWAGHAWVGPGIGVFHGRAGHQDWHHHQAHQISVGLDSPVSVETPLGIQTGSAIFIPAGLKHRLNASRILSIYVDALSDEARALRGTEKARVIEITPGDIAPILDALRETGHTALQVRAGVRQALRLPDPPPPDPRLTKVVEALRRGQMGRDEMAALVHLSPTRFSHWFVEQTGLPLRSYAKWLRLTQALQHLAKGVRLTEAAHEAGFSDSAHFSRTFRTLLGIDPSSALAEVDLQES</sequence>
<organism evidence="6 7">
    <name type="scientific">Pseudomonas mandelii JR-1</name>
    <dbReference type="NCBI Taxonomy" id="1147786"/>
    <lineage>
        <taxon>Bacteria</taxon>
        <taxon>Pseudomonadati</taxon>
        <taxon>Pseudomonadota</taxon>
        <taxon>Gammaproteobacteria</taxon>
        <taxon>Pseudomonadales</taxon>
        <taxon>Pseudomonadaceae</taxon>
        <taxon>Pseudomonas</taxon>
    </lineage>
</organism>
<keyword evidence="2" id="KW-0238">DNA-binding</keyword>
<evidence type="ECO:0000313" key="6">
    <source>
        <dbReference type="EMBL" id="AHZ73427.1"/>
    </source>
</evidence>
<keyword evidence="1" id="KW-0805">Transcription regulation</keyword>
<protein>
    <recommendedName>
        <fullName evidence="5">HTH araC/xylS-type domain-containing protein</fullName>
    </recommendedName>
</protein>
<keyword evidence="6" id="KW-0614">Plasmid</keyword>
<evidence type="ECO:0000256" key="1">
    <source>
        <dbReference type="ARBA" id="ARBA00023015"/>
    </source>
</evidence>
<name>A0A024EKV0_9PSED</name>
<dbReference type="HOGENOM" id="CLU_073078_1_0_6"/>
<dbReference type="KEGG" id="pman:OU5_P0175"/>
<evidence type="ECO:0000256" key="2">
    <source>
        <dbReference type="ARBA" id="ARBA00023125"/>
    </source>
</evidence>
<dbReference type="InterPro" id="IPR050204">
    <property type="entry name" value="AraC_XylS_family_regulators"/>
</dbReference>
<feature type="domain" description="HTH araC/xylS-type" evidence="5">
    <location>
        <begin position="145"/>
        <end position="242"/>
    </location>
</feature>
<dbReference type="AlphaFoldDB" id="A0A024EKV0"/>
<gene>
    <name evidence="6" type="ORF">OU5_P0175</name>
</gene>
<dbReference type="SMART" id="SM00342">
    <property type="entry name" value="HTH_ARAC"/>
    <property type="match status" value="1"/>
</dbReference>
<comment type="function">
    <text evidence="4">Regulatory protein of the TOL plasmid xyl operons. XylS activates the xylXYZLTEGFJQKIH operon required for the degradation of toluene, m-xylene and p-xylene.</text>
</comment>
<dbReference type="EMBL" id="CP005961">
    <property type="protein sequence ID" value="AHZ73427.1"/>
    <property type="molecule type" value="Genomic_DNA"/>
</dbReference>
<dbReference type="Pfam" id="PF12833">
    <property type="entry name" value="HTH_18"/>
    <property type="match status" value="1"/>
</dbReference>
<dbReference type="GO" id="GO:0043565">
    <property type="term" value="F:sequence-specific DNA binding"/>
    <property type="evidence" value="ECO:0007669"/>
    <property type="project" value="InterPro"/>
</dbReference>
<accession>A0A024EKV0</accession>
<reference evidence="6 7" key="1">
    <citation type="journal article" date="2012" name="J. Bacteriol.">
        <title>Genome sequence of cold-adapted Pseudomonas mandelii strain JR-1.</title>
        <authorList>
            <person name="Jang S.H."/>
            <person name="Kim J."/>
            <person name="Kim J."/>
            <person name="Hong S."/>
            <person name="Lee C."/>
        </authorList>
    </citation>
    <scope>NUCLEOTIDE SEQUENCE [LARGE SCALE GENOMIC DNA]</scope>
    <source>
        <strain evidence="6 7">JR-1</strain>
        <plasmid evidence="7">Plasmid</plasmid>
    </source>
</reference>
<dbReference type="SUPFAM" id="SSF46689">
    <property type="entry name" value="Homeodomain-like"/>
    <property type="match status" value="1"/>
</dbReference>
<dbReference type="GO" id="GO:0003700">
    <property type="term" value="F:DNA-binding transcription factor activity"/>
    <property type="evidence" value="ECO:0007669"/>
    <property type="project" value="InterPro"/>
</dbReference>
<geneLocation type="plasmid" evidence="7"/>
<proteinExistence type="predicted"/>
<dbReference type="PANTHER" id="PTHR46796">
    <property type="entry name" value="HTH-TYPE TRANSCRIPTIONAL ACTIVATOR RHAS-RELATED"/>
    <property type="match status" value="1"/>
</dbReference>